<feature type="region of interest" description="Disordered" evidence="1">
    <location>
        <begin position="47"/>
        <end position="101"/>
    </location>
</feature>
<keyword evidence="3" id="KW-1185">Reference proteome</keyword>
<reference evidence="2" key="1">
    <citation type="journal article" date="2022" name="Plant J.">
        <title>Strategies of tolerance reflected in two North American maple genomes.</title>
        <authorList>
            <person name="McEvoy S.L."/>
            <person name="Sezen U.U."/>
            <person name="Trouern-Trend A."/>
            <person name="McMahon S.M."/>
            <person name="Schaberg P.G."/>
            <person name="Yang J."/>
            <person name="Wegrzyn J.L."/>
            <person name="Swenson N.G."/>
        </authorList>
    </citation>
    <scope>NUCLEOTIDE SEQUENCE</scope>
    <source>
        <strain evidence="2">91603</strain>
    </source>
</reference>
<dbReference type="Proteomes" id="UP001064489">
    <property type="component" value="Chromosome 4"/>
</dbReference>
<gene>
    <name evidence="2" type="ORF">LWI28_014104</name>
</gene>
<dbReference type="EMBL" id="JAJSOW010000101">
    <property type="protein sequence ID" value="KAI9181348.1"/>
    <property type="molecule type" value="Genomic_DNA"/>
</dbReference>
<feature type="compositionally biased region" description="Basic residues" evidence="1">
    <location>
        <begin position="53"/>
        <end position="68"/>
    </location>
</feature>
<reference evidence="2" key="2">
    <citation type="submission" date="2023-02" db="EMBL/GenBank/DDBJ databases">
        <authorList>
            <person name="Swenson N.G."/>
            <person name="Wegrzyn J.L."/>
            <person name="Mcevoy S.L."/>
        </authorList>
    </citation>
    <scope>NUCLEOTIDE SEQUENCE</scope>
    <source>
        <strain evidence="2">91603</strain>
        <tissue evidence="2">Leaf</tissue>
    </source>
</reference>
<comment type="caution">
    <text evidence="2">The sequence shown here is derived from an EMBL/GenBank/DDBJ whole genome shotgun (WGS) entry which is preliminary data.</text>
</comment>
<organism evidence="2 3">
    <name type="scientific">Acer negundo</name>
    <name type="common">Box elder</name>
    <dbReference type="NCBI Taxonomy" id="4023"/>
    <lineage>
        <taxon>Eukaryota</taxon>
        <taxon>Viridiplantae</taxon>
        <taxon>Streptophyta</taxon>
        <taxon>Embryophyta</taxon>
        <taxon>Tracheophyta</taxon>
        <taxon>Spermatophyta</taxon>
        <taxon>Magnoliopsida</taxon>
        <taxon>eudicotyledons</taxon>
        <taxon>Gunneridae</taxon>
        <taxon>Pentapetalae</taxon>
        <taxon>rosids</taxon>
        <taxon>malvids</taxon>
        <taxon>Sapindales</taxon>
        <taxon>Sapindaceae</taxon>
        <taxon>Hippocastanoideae</taxon>
        <taxon>Acereae</taxon>
        <taxon>Acer</taxon>
    </lineage>
</organism>
<evidence type="ECO:0000256" key="1">
    <source>
        <dbReference type="SAM" id="MobiDB-lite"/>
    </source>
</evidence>
<protein>
    <submittedName>
        <fullName evidence="2">Uncharacterized protein</fullName>
    </submittedName>
</protein>
<dbReference type="AlphaFoldDB" id="A0AAD5IZN0"/>
<evidence type="ECO:0000313" key="2">
    <source>
        <dbReference type="EMBL" id="KAI9181348.1"/>
    </source>
</evidence>
<name>A0AAD5IZN0_ACENE</name>
<feature type="compositionally biased region" description="Basic residues" evidence="1">
    <location>
        <begin position="84"/>
        <end position="94"/>
    </location>
</feature>
<evidence type="ECO:0000313" key="3">
    <source>
        <dbReference type="Proteomes" id="UP001064489"/>
    </source>
</evidence>
<proteinExistence type="predicted"/>
<sequence>MDRFFDEDVMVSTGVGPAQMGSARLGKWGWVVPCRAGLGFLRGRPTFWEKKKGKDNRKKRKRKKKKKEKEKEKEKVEEEEEKQTKKKKNKKKNKNSPSLMTLFLEKRSNEIIVETASINSF</sequence>
<accession>A0AAD5IZN0</accession>